<dbReference type="SUPFAM" id="SSF48452">
    <property type="entry name" value="TPR-like"/>
    <property type="match status" value="1"/>
</dbReference>
<feature type="region of interest" description="Disordered" evidence="4">
    <location>
        <begin position="219"/>
        <end position="241"/>
    </location>
</feature>
<proteinExistence type="predicted"/>
<dbReference type="SMART" id="SM00248">
    <property type="entry name" value="ANK"/>
    <property type="match status" value="3"/>
</dbReference>
<keyword evidence="1" id="KW-0677">Repeat</keyword>
<dbReference type="InterPro" id="IPR011990">
    <property type="entry name" value="TPR-like_helical_dom_sf"/>
</dbReference>
<evidence type="ECO:0000256" key="1">
    <source>
        <dbReference type="ARBA" id="ARBA00022737"/>
    </source>
</evidence>
<dbReference type="Pfam" id="PF12796">
    <property type="entry name" value="Ank_2"/>
    <property type="match status" value="1"/>
</dbReference>
<reference evidence="5" key="1">
    <citation type="journal article" date="2020" name="Stud. Mycol.">
        <title>101 Dothideomycetes genomes: a test case for predicting lifestyles and emergence of pathogens.</title>
        <authorList>
            <person name="Haridas S."/>
            <person name="Albert R."/>
            <person name="Binder M."/>
            <person name="Bloem J."/>
            <person name="Labutti K."/>
            <person name="Salamov A."/>
            <person name="Andreopoulos B."/>
            <person name="Baker S."/>
            <person name="Barry K."/>
            <person name="Bills G."/>
            <person name="Bluhm B."/>
            <person name="Cannon C."/>
            <person name="Castanera R."/>
            <person name="Culley D."/>
            <person name="Daum C."/>
            <person name="Ezra D."/>
            <person name="Gonzalez J."/>
            <person name="Henrissat B."/>
            <person name="Kuo A."/>
            <person name="Liang C."/>
            <person name="Lipzen A."/>
            <person name="Lutzoni F."/>
            <person name="Magnuson J."/>
            <person name="Mondo S."/>
            <person name="Nolan M."/>
            <person name="Ohm R."/>
            <person name="Pangilinan J."/>
            <person name="Park H.-J."/>
            <person name="Ramirez L."/>
            <person name="Alfaro M."/>
            <person name="Sun H."/>
            <person name="Tritt A."/>
            <person name="Yoshinaga Y."/>
            <person name="Zwiers L.-H."/>
            <person name="Turgeon B."/>
            <person name="Goodwin S."/>
            <person name="Spatafora J."/>
            <person name="Crous P."/>
            <person name="Grigoriev I."/>
        </authorList>
    </citation>
    <scope>NUCLEOTIDE SEQUENCE</scope>
    <source>
        <strain evidence="5">CBS 175.79</strain>
    </source>
</reference>
<dbReference type="SUPFAM" id="SSF48403">
    <property type="entry name" value="Ankyrin repeat"/>
    <property type="match status" value="1"/>
</dbReference>
<dbReference type="PROSITE" id="PS50297">
    <property type="entry name" value="ANK_REP_REGION"/>
    <property type="match status" value="1"/>
</dbReference>
<dbReference type="GeneID" id="54290320"/>
<name>A0A6A5Y309_9PLEO</name>
<feature type="compositionally biased region" description="Polar residues" evidence="4">
    <location>
        <begin position="487"/>
        <end position="505"/>
    </location>
</feature>
<dbReference type="Gene3D" id="1.25.40.20">
    <property type="entry name" value="Ankyrin repeat-containing domain"/>
    <property type="match status" value="1"/>
</dbReference>
<dbReference type="Proteomes" id="UP000799778">
    <property type="component" value="Unassembled WGS sequence"/>
</dbReference>
<dbReference type="InterPro" id="IPR002110">
    <property type="entry name" value="Ankyrin_rpt"/>
</dbReference>
<dbReference type="Gene3D" id="1.25.40.10">
    <property type="entry name" value="Tetratricopeptide repeat domain"/>
    <property type="match status" value="1"/>
</dbReference>
<dbReference type="PANTHER" id="PTHR24198:SF165">
    <property type="entry name" value="ANKYRIN REPEAT-CONTAINING PROTEIN-RELATED"/>
    <property type="match status" value="1"/>
</dbReference>
<evidence type="ECO:0000256" key="3">
    <source>
        <dbReference type="PROSITE-ProRule" id="PRU00023"/>
    </source>
</evidence>
<feature type="repeat" description="ANK" evidence="3">
    <location>
        <begin position="649"/>
        <end position="681"/>
    </location>
</feature>
<dbReference type="PROSITE" id="PS50088">
    <property type="entry name" value="ANK_REPEAT"/>
    <property type="match status" value="1"/>
</dbReference>
<accession>A0A6A5Y309</accession>
<dbReference type="RefSeq" id="XP_033387529.1">
    <property type="nucleotide sequence ID" value="XM_033532923.1"/>
</dbReference>
<dbReference type="AlphaFoldDB" id="A0A6A5Y309"/>
<keyword evidence="2 3" id="KW-0040">ANK repeat</keyword>
<evidence type="ECO:0000313" key="5">
    <source>
        <dbReference type="EMBL" id="KAF2019190.1"/>
    </source>
</evidence>
<gene>
    <name evidence="5" type="ORF">BU24DRAFT_476234</name>
</gene>
<keyword evidence="6" id="KW-1185">Reference proteome</keyword>
<protein>
    <submittedName>
        <fullName evidence="5">Ankyrin</fullName>
    </submittedName>
</protein>
<sequence length="854" mass="95353">MVSPASVASSASAVRSLLDLACELVELLLQQVRTNQPFDFNIAPKDLAEEVSLLAVECDLIYTDVQEIAHKSQSRPALVEQDDGTLWACLDHETELARRSLRELEVIIQQRPQKSSVLSRSLSLVQKRMQIRNETLRLKLALSKNKICLNITLRLLHIKFPHLGPFRSGPHLMKDPHTLQDMVTKLENLTNLDSQAQLSFVETSLLQIAKTLIEQNVGEARDQNSNTTVASSDHDQTTDISTITHPSRHAHLGLSDPSTSSNPQIVVTSAAHDSKPPQVSEPTIGENEDFDDLDLDMATAALQTGGDAFQSGQWEEADSLLREALQVLQYLPEKRRAFCDVFDLRFKLAVCAFHTHSPQEAETALRNVVETPATSDKQLESIHEVTHLLSQLYVRTQQIDRARLECEKALQARRRLLGKQSDAALASTALMAHIYVLLGNRARAKTCLAMIPEARRDSILYSVEKSLGTGVEHLNFASLLTRAMSDTTDGTNSSPKMFTQSTIGTLDNEPQKAQPLGSPAPSFRQMHVRSQSSVAGEEDTQHSTMSPPPSSYEPGRIMSWNQDQKSDRYSVDLIVNDTASLRLRDPPQASEVKIEQKLSRKEILEKVGCQPKDQIEEAVCTGDHLKLVSLLTKKKDFWRSKLRKRTRPERVTALHFAALFGETDMARRLLISGFNINEIPYGYTTRLTPLTFAIGARQVDMVEFLIANGARPCEPDSWSTLAGHLMSRSWLAKTMSESEREFTPNRIVAIMEILSRHGWNTNQPIEESGKTVLHQAVAFWTGHYTWDLNLRATIASFLYEHGADPHLKNLEGKTPYEMAVSLGNQELLHILNGNLKMKSGDNGAPELYELSGHN</sequence>
<evidence type="ECO:0000313" key="6">
    <source>
        <dbReference type="Proteomes" id="UP000799778"/>
    </source>
</evidence>
<dbReference type="EMBL" id="ML978067">
    <property type="protein sequence ID" value="KAF2019190.1"/>
    <property type="molecule type" value="Genomic_DNA"/>
</dbReference>
<feature type="region of interest" description="Disordered" evidence="4">
    <location>
        <begin position="487"/>
        <end position="555"/>
    </location>
</feature>
<dbReference type="InterPro" id="IPR036770">
    <property type="entry name" value="Ankyrin_rpt-contain_sf"/>
</dbReference>
<organism evidence="5 6">
    <name type="scientific">Aaosphaeria arxii CBS 175.79</name>
    <dbReference type="NCBI Taxonomy" id="1450172"/>
    <lineage>
        <taxon>Eukaryota</taxon>
        <taxon>Fungi</taxon>
        <taxon>Dikarya</taxon>
        <taxon>Ascomycota</taxon>
        <taxon>Pezizomycotina</taxon>
        <taxon>Dothideomycetes</taxon>
        <taxon>Pleosporomycetidae</taxon>
        <taxon>Pleosporales</taxon>
        <taxon>Pleosporales incertae sedis</taxon>
        <taxon>Aaosphaeria</taxon>
    </lineage>
</organism>
<dbReference type="PANTHER" id="PTHR24198">
    <property type="entry name" value="ANKYRIN REPEAT AND PROTEIN KINASE DOMAIN-CONTAINING PROTEIN"/>
    <property type="match status" value="1"/>
</dbReference>
<evidence type="ECO:0000256" key="2">
    <source>
        <dbReference type="ARBA" id="ARBA00023043"/>
    </source>
</evidence>
<evidence type="ECO:0000256" key="4">
    <source>
        <dbReference type="SAM" id="MobiDB-lite"/>
    </source>
</evidence>
<dbReference type="OrthoDB" id="194358at2759"/>